<accession>A0A1S3Y1S5</accession>
<sequence>MSSSSGVTDNSTVTHSSPLYLLPSDSPGTILVTTTFDGTSCGSWHRGMLLGLSCKNKLGLINGTVARPSSTSLLFEPWIRYNDMVVAWILNSLDREIRETVMYTESAEKLWKEIERRFVKLVELRFFRFVSKFPRLPKVLQAFYHILTELKIFGMSFLSLYHILIVFVDARRPTKG</sequence>
<dbReference type="AlphaFoldDB" id="A0A1S3Y1S5"/>
<organism evidence="3 4">
    <name type="scientific">Nicotiana tabacum</name>
    <name type="common">Common tobacco</name>
    <dbReference type="NCBI Taxonomy" id="4097"/>
    <lineage>
        <taxon>Eukaryota</taxon>
        <taxon>Viridiplantae</taxon>
        <taxon>Streptophyta</taxon>
        <taxon>Embryophyta</taxon>
        <taxon>Tracheophyta</taxon>
        <taxon>Spermatophyta</taxon>
        <taxon>Magnoliopsida</taxon>
        <taxon>eudicotyledons</taxon>
        <taxon>Gunneridae</taxon>
        <taxon>Pentapetalae</taxon>
        <taxon>asterids</taxon>
        <taxon>lamiids</taxon>
        <taxon>Solanales</taxon>
        <taxon>Solanaceae</taxon>
        <taxon>Nicotianoideae</taxon>
        <taxon>Nicotianeae</taxon>
        <taxon>Nicotiana</taxon>
    </lineage>
</organism>
<keyword evidence="1" id="KW-0472">Membrane</keyword>
<dbReference type="KEGG" id="nta:107771255"/>
<dbReference type="PANTHER" id="PTHR37610">
    <property type="entry name" value="CCHC-TYPE DOMAIN-CONTAINING PROTEIN"/>
    <property type="match status" value="1"/>
</dbReference>
<reference evidence="4" key="2">
    <citation type="submission" date="2025-08" db="UniProtKB">
        <authorList>
            <consortium name="RefSeq"/>
        </authorList>
    </citation>
    <scope>IDENTIFICATION</scope>
    <source>
        <tissue evidence="4">Leaf</tissue>
    </source>
</reference>
<dbReference type="RefSeq" id="XP_016446081.1">
    <property type="nucleotide sequence ID" value="XM_016590595.1"/>
</dbReference>
<protein>
    <submittedName>
        <fullName evidence="4">Uncharacterized protein LOC107771255</fullName>
    </submittedName>
</protein>
<keyword evidence="1" id="KW-1133">Transmembrane helix</keyword>
<proteinExistence type="predicted"/>
<keyword evidence="1" id="KW-0812">Transmembrane</keyword>
<dbReference type="Pfam" id="PF14244">
    <property type="entry name" value="Retrotran_gag_3"/>
    <property type="match status" value="1"/>
</dbReference>
<dbReference type="Proteomes" id="UP000790787">
    <property type="component" value="Chromosome 9"/>
</dbReference>
<name>A0A1S3Y1S5_TOBAC</name>
<dbReference type="GeneID" id="107771255"/>
<evidence type="ECO:0000259" key="2">
    <source>
        <dbReference type="Pfam" id="PF14244"/>
    </source>
</evidence>
<keyword evidence="3" id="KW-1185">Reference proteome</keyword>
<reference evidence="3" key="1">
    <citation type="journal article" date="2014" name="Nat. Commun.">
        <title>The tobacco genome sequence and its comparison with those of tomato and potato.</title>
        <authorList>
            <person name="Sierro N."/>
            <person name="Battey J.N."/>
            <person name="Ouadi S."/>
            <person name="Bakaher N."/>
            <person name="Bovet L."/>
            <person name="Willig A."/>
            <person name="Goepfert S."/>
            <person name="Peitsch M.C."/>
            <person name="Ivanov N.V."/>
        </authorList>
    </citation>
    <scope>NUCLEOTIDE SEQUENCE [LARGE SCALE GENOMIC DNA]</scope>
</reference>
<feature type="domain" description="Retrotransposon Copia-like N-terminal" evidence="2">
    <location>
        <begin position="23"/>
        <end position="68"/>
    </location>
</feature>
<evidence type="ECO:0000256" key="1">
    <source>
        <dbReference type="SAM" id="Phobius"/>
    </source>
</evidence>
<evidence type="ECO:0000313" key="4">
    <source>
        <dbReference type="RefSeq" id="XP_016446081.1"/>
    </source>
</evidence>
<dbReference type="InterPro" id="IPR029472">
    <property type="entry name" value="Copia-like_N"/>
</dbReference>
<dbReference type="PaxDb" id="4097-A0A1S3Y1S5"/>
<dbReference type="PANTHER" id="PTHR37610:SF6">
    <property type="entry name" value="GAG-POLYPEPTIDE OF LTR COPIA-TYPE-RELATED"/>
    <property type="match status" value="1"/>
</dbReference>
<gene>
    <name evidence="4" type="primary">LOC107771255</name>
</gene>
<evidence type="ECO:0000313" key="3">
    <source>
        <dbReference type="Proteomes" id="UP000790787"/>
    </source>
</evidence>
<feature type="transmembrane region" description="Helical" evidence="1">
    <location>
        <begin position="142"/>
        <end position="168"/>
    </location>
</feature>